<dbReference type="AlphaFoldDB" id="A0A9J6P3Q2"/>
<proteinExistence type="predicted"/>
<reference evidence="4" key="1">
    <citation type="journal article" date="2021" name="mSystems">
        <title>Bacteria and Archaea Synergistically Convert Glycine Betaine to Biogenic Methane in the Formosa Cold Seep of the South China Sea.</title>
        <authorList>
            <person name="Li L."/>
            <person name="Zhang W."/>
            <person name="Zhang S."/>
            <person name="Song L."/>
            <person name="Sun Q."/>
            <person name="Zhang H."/>
            <person name="Xiang H."/>
            <person name="Dong X."/>
        </authorList>
    </citation>
    <scope>NUCLEOTIDE SEQUENCE</scope>
    <source>
        <strain evidence="4">ZWT</strain>
    </source>
</reference>
<feature type="DNA-binding region" description="H-T-H motif" evidence="2">
    <location>
        <begin position="32"/>
        <end position="51"/>
    </location>
</feature>
<dbReference type="RefSeq" id="WP_250859209.1">
    <property type="nucleotide sequence ID" value="NZ_JAGSOJ010000002.1"/>
</dbReference>
<sequence>MNGHEKRKLRKMSEIKAVTYELCNQYGTQKVSVDEVAERANVSKATIYKYFGSKEDLIESVVSDIYENIILNTSSMIEKDGDFLEKLNHIIMAKVSSLDMMKGDFLKEVFSKNNSAVSKMFNEKLKDLMYGFYQQGKEQGYIDEGISNDILYAFSEAFNAGFQAVFDTDIINTKDSEAMSQLINLYFHGFIKQKNNRYKVR</sequence>
<reference evidence="4" key="2">
    <citation type="submission" date="2021-04" db="EMBL/GenBank/DDBJ databases">
        <authorList>
            <person name="Dong X."/>
        </authorList>
    </citation>
    <scope>NUCLEOTIDE SEQUENCE</scope>
    <source>
        <strain evidence="4">ZWT</strain>
    </source>
</reference>
<keyword evidence="5" id="KW-1185">Reference proteome</keyword>
<evidence type="ECO:0000313" key="5">
    <source>
        <dbReference type="Proteomes" id="UP001056429"/>
    </source>
</evidence>
<comment type="caution">
    <text evidence="4">The sequence shown here is derived from an EMBL/GenBank/DDBJ whole genome shotgun (WGS) entry which is preliminary data.</text>
</comment>
<dbReference type="Pfam" id="PF00440">
    <property type="entry name" value="TetR_N"/>
    <property type="match status" value="1"/>
</dbReference>
<dbReference type="Gene3D" id="1.10.357.10">
    <property type="entry name" value="Tetracycline Repressor, domain 2"/>
    <property type="match status" value="1"/>
</dbReference>
<evidence type="ECO:0000256" key="1">
    <source>
        <dbReference type="ARBA" id="ARBA00023125"/>
    </source>
</evidence>
<feature type="domain" description="HTH tetR-type" evidence="3">
    <location>
        <begin position="9"/>
        <end position="69"/>
    </location>
</feature>
<evidence type="ECO:0000259" key="3">
    <source>
        <dbReference type="PROSITE" id="PS50977"/>
    </source>
</evidence>
<dbReference type="PROSITE" id="PS50977">
    <property type="entry name" value="HTH_TETR_2"/>
    <property type="match status" value="1"/>
</dbReference>
<dbReference type="PANTHER" id="PTHR43479">
    <property type="entry name" value="ACREF/ENVCD OPERON REPRESSOR-RELATED"/>
    <property type="match status" value="1"/>
</dbReference>
<dbReference type="Proteomes" id="UP001056429">
    <property type="component" value="Unassembled WGS sequence"/>
</dbReference>
<dbReference type="InterPro" id="IPR009057">
    <property type="entry name" value="Homeodomain-like_sf"/>
</dbReference>
<keyword evidence="1 2" id="KW-0238">DNA-binding</keyword>
<dbReference type="InterPro" id="IPR050624">
    <property type="entry name" value="HTH-type_Tx_Regulator"/>
</dbReference>
<gene>
    <name evidence="4" type="ORF">KDK92_10525</name>
</gene>
<dbReference type="InterPro" id="IPR001647">
    <property type="entry name" value="HTH_TetR"/>
</dbReference>
<name>A0A9J6P3Q2_9CLOT</name>
<accession>A0A9J6P3Q2</accession>
<organism evidence="4 5">
    <name type="scientific">Oceanirhabdus seepicola</name>
    <dbReference type="NCBI Taxonomy" id="2828781"/>
    <lineage>
        <taxon>Bacteria</taxon>
        <taxon>Bacillati</taxon>
        <taxon>Bacillota</taxon>
        <taxon>Clostridia</taxon>
        <taxon>Eubacteriales</taxon>
        <taxon>Clostridiaceae</taxon>
        <taxon>Oceanirhabdus</taxon>
    </lineage>
</organism>
<dbReference type="EMBL" id="JAGSOJ010000002">
    <property type="protein sequence ID" value="MCM1990168.1"/>
    <property type="molecule type" value="Genomic_DNA"/>
</dbReference>
<evidence type="ECO:0000313" key="4">
    <source>
        <dbReference type="EMBL" id="MCM1990168.1"/>
    </source>
</evidence>
<evidence type="ECO:0000256" key="2">
    <source>
        <dbReference type="PROSITE-ProRule" id="PRU00335"/>
    </source>
</evidence>
<dbReference type="PANTHER" id="PTHR43479:SF11">
    <property type="entry name" value="ACREF_ENVCD OPERON REPRESSOR-RELATED"/>
    <property type="match status" value="1"/>
</dbReference>
<protein>
    <submittedName>
        <fullName evidence="4">TetR/AcrR family transcriptional regulator</fullName>
    </submittedName>
</protein>
<dbReference type="GO" id="GO:0003677">
    <property type="term" value="F:DNA binding"/>
    <property type="evidence" value="ECO:0007669"/>
    <property type="project" value="UniProtKB-UniRule"/>
</dbReference>
<dbReference type="SUPFAM" id="SSF46689">
    <property type="entry name" value="Homeodomain-like"/>
    <property type="match status" value="1"/>
</dbReference>